<dbReference type="GO" id="GO:0016020">
    <property type="term" value="C:membrane"/>
    <property type="evidence" value="ECO:0007669"/>
    <property type="project" value="InterPro"/>
</dbReference>
<dbReference type="InterPro" id="IPR050482">
    <property type="entry name" value="Sensor_HK_TwoCompSys"/>
</dbReference>
<dbReference type="PROSITE" id="PS50109">
    <property type="entry name" value="HIS_KIN"/>
    <property type="match status" value="1"/>
</dbReference>
<dbReference type="CDD" id="cd00130">
    <property type="entry name" value="PAS"/>
    <property type="match status" value="1"/>
</dbReference>
<sequence length="398" mass="44118">MNKSGKFKLLPALPFVAAAMMLASRLYYRLARPLRRAGKLVETEQNRSRSIIHNASDAIISTDESQTILEANPSAAAMFGTTVQAMEGAALQQFIPREQRMSGEQAAVSYFGATGIHLRMKGRRASDYAVTGLKASGELFPLEGSISSQTEEGRPIYTIILRDITERKQVQQQLEHSYTQLRELSAALQTIREEERTHIARELHDDLGQLLATLRVDLNLLQQQPPDSAGARKLQQSMDGLLVTAITSLRRIASNLRPRALDEGGLYFALQTLRQEFVERHGIDCELHADEQELTLDDAYSTTIFRIVQEALTNIARHAEARRVQLDLHRIDSSLLITIEDDGRGIAEGDMDKATSFGLIGMRERVWAIHGDISISSDGSRGTSIAIRLPLPPRAAPA</sequence>
<dbReference type="Proteomes" id="UP000199470">
    <property type="component" value="Unassembled WGS sequence"/>
</dbReference>
<dbReference type="PROSITE" id="PS50112">
    <property type="entry name" value="PAS"/>
    <property type="match status" value="1"/>
</dbReference>
<dbReference type="Gene3D" id="3.30.565.10">
    <property type="entry name" value="Histidine kinase-like ATPase, C-terminal domain"/>
    <property type="match status" value="1"/>
</dbReference>
<dbReference type="STRING" id="758825.SAMN02982985_01830"/>
<keyword evidence="1" id="KW-0808">Transferase</keyword>
<dbReference type="SMART" id="SM00091">
    <property type="entry name" value="PAS"/>
    <property type="match status" value="1"/>
</dbReference>
<evidence type="ECO:0000256" key="1">
    <source>
        <dbReference type="ARBA" id="ARBA00022679"/>
    </source>
</evidence>
<reference evidence="6 7" key="1">
    <citation type="submission" date="2016-10" db="EMBL/GenBank/DDBJ databases">
        <authorList>
            <person name="de Groot N.N."/>
        </authorList>
    </citation>
    <scope>NUCLEOTIDE SEQUENCE [LARGE SCALE GENOMIC DNA]</scope>
    <source>
        <strain evidence="6 7">ATCC 43154</strain>
    </source>
</reference>
<dbReference type="InterPro" id="IPR005467">
    <property type="entry name" value="His_kinase_dom"/>
</dbReference>
<proteinExistence type="predicted"/>
<evidence type="ECO:0000259" key="4">
    <source>
        <dbReference type="PROSITE" id="PS50109"/>
    </source>
</evidence>
<organism evidence="6 7">
    <name type="scientific">Rugamonas rubra</name>
    <dbReference type="NCBI Taxonomy" id="758825"/>
    <lineage>
        <taxon>Bacteria</taxon>
        <taxon>Pseudomonadati</taxon>
        <taxon>Pseudomonadota</taxon>
        <taxon>Betaproteobacteria</taxon>
        <taxon>Burkholderiales</taxon>
        <taxon>Oxalobacteraceae</taxon>
        <taxon>Telluria group</taxon>
        <taxon>Rugamonas</taxon>
    </lineage>
</organism>
<dbReference type="EMBL" id="FOTW01000008">
    <property type="protein sequence ID" value="SFL85825.1"/>
    <property type="molecule type" value="Genomic_DNA"/>
</dbReference>
<dbReference type="InterPro" id="IPR036890">
    <property type="entry name" value="HATPase_C_sf"/>
</dbReference>
<dbReference type="AlphaFoldDB" id="A0A1I4L497"/>
<dbReference type="SUPFAM" id="SSF55785">
    <property type="entry name" value="PYP-like sensor domain (PAS domain)"/>
    <property type="match status" value="1"/>
</dbReference>
<dbReference type="InterPro" id="IPR000014">
    <property type="entry name" value="PAS"/>
</dbReference>
<dbReference type="SMART" id="SM00387">
    <property type="entry name" value="HATPase_c"/>
    <property type="match status" value="1"/>
</dbReference>
<dbReference type="NCBIfam" id="TIGR00229">
    <property type="entry name" value="sensory_box"/>
    <property type="match status" value="1"/>
</dbReference>
<keyword evidence="2" id="KW-0418">Kinase</keyword>
<dbReference type="InterPro" id="IPR003594">
    <property type="entry name" value="HATPase_dom"/>
</dbReference>
<dbReference type="RefSeq" id="WP_093386585.1">
    <property type="nucleotide sequence ID" value="NZ_FOTW01000008.1"/>
</dbReference>
<protein>
    <submittedName>
        <fullName evidence="6">PAS domain S-box-containing protein</fullName>
    </submittedName>
</protein>
<dbReference type="Pfam" id="PF13426">
    <property type="entry name" value="PAS_9"/>
    <property type="match status" value="1"/>
</dbReference>
<dbReference type="InterPro" id="IPR035965">
    <property type="entry name" value="PAS-like_dom_sf"/>
</dbReference>
<evidence type="ECO:0000313" key="6">
    <source>
        <dbReference type="EMBL" id="SFL85825.1"/>
    </source>
</evidence>
<dbReference type="OrthoDB" id="9813412at2"/>
<dbReference type="SUPFAM" id="SSF55874">
    <property type="entry name" value="ATPase domain of HSP90 chaperone/DNA topoisomerase II/histidine kinase"/>
    <property type="match status" value="1"/>
</dbReference>
<dbReference type="InterPro" id="IPR011712">
    <property type="entry name" value="Sig_transdc_His_kin_sub3_dim/P"/>
</dbReference>
<dbReference type="Pfam" id="PF02518">
    <property type="entry name" value="HATPase_c"/>
    <property type="match status" value="1"/>
</dbReference>
<dbReference type="Gene3D" id="1.20.5.1930">
    <property type="match status" value="1"/>
</dbReference>
<dbReference type="Pfam" id="PF07730">
    <property type="entry name" value="HisKA_3"/>
    <property type="match status" value="1"/>
</dbReference>
<keyword evidence="7" id="KW-1185">Reference proteome</keyword>
<feature type="domain" description="Histidine kinase" evidence="4">
    <location>
        <begin position="198"/>
        <end position="393"/>
    </location>
</feature>
<evidence type="ECO:0000256" key="2">
    <source>
        <dbReference type="ARBA" id="ARBA00022777"/>
    </source>
</evidence>
<evidence type="ECO:0000256" key="3">
    <source>
        <dbReference type="ARBA" id="ARBA00023012"/>
    </source>
</evidence>
<dbReference type="GO" id="GO:0000155">
    <property type="term" value="F:phosphorelay sensor kinase activity"/>
    <property type="evidence" value="ECO:0007669"/>
    <property type="project" value="InterPro"/>
</dbReference>
<gene>
    <name evidence="6" type="ORF">SAMN02982985_01830</name>
</gene>
<dbReference type="PANTHER" id="PTHR24421:SF59">
    <property type="entry name" value="OXYGEN SENSOR HISTIDINE KINASE NREB"/>
    <property type="match status" value="1"/>
</dbReference>
<evidence type="ECO:0000313" key="7">
    <source>
        <dbReference type="Proteomes" id="UP000199470"/>
    </source>
</evidence>
<dbReference type="CDD" id="cd16917">
    <property type="entry name" value="HATPase_UhpB-NarQ-NarX-like"/>
    <property type="match status" value="1"/>
</dbReference>
<feature type="domain" description="PAS" evidence="5">
    <location>
        <begin position="44"/>
        <end position="100"/>
    </location>
</feature>
<accession>A0A1I4L497</accession>
<evidence type="ECO:0000259" key="5">
    <source>
        <dbReference type="PROSITE" id="PS50112"/>
    </source>
</evidence>
<dbReference type="Gene3D" id="3.30.450.20">
    <property type="entry name" value="PAS domain"/>
    <property type="match status" value="1"/>
</dbReference>
<name>A0A1I4L497_9BURK</name>
<dbReference type="GO" id="GO:0046983">
    <property type="term" value="F:protein dimerization activity"/>
    <property type="evidence" value="ECO:0007669"/>
    <property type="project" value="InterPro"/>
</dbReference>
<keyword evidence="3" id="KW-0902">Two-component regulatory system</keyword>
<dbReference type="PANTHER" id="PTHR24421">
    <property type="entry name" value="NITRATE/NITRITE SENSOR PROTEIN NARX-RELATED"/>
    <property type="match status" value="1"/>
</dbReference>